<evidence type="ECO:0000256" key="4">
    <source>
        <dbReference type="ARBA" id="ARBA00022490"/>
    </source>
</evidence>
<dbReference type="GO" id="GO:0003755">
    <property type="term" value="F:peptidyl-prolyl cis-trans isomerase activity"/>
    <property type="evidence" value="ECO:0007669"/>
    <property type="project" value="UniProtKB-UniRule"/>
</dbReference>
<dbReference type="GO" id="GO:0042026">
    <property type="term" value="P:protein refolding"/>
    <property type="evidence" value="ECO:0007669"/>
    <property type="project" value="UniProtKB-ARBA"/>
</dbReference>
<evidence type="ECO:0000256" key="5">
    <source>
        <dbReference type="ARBA" id="ARBA00023110"/>
    </source>
</evidence>
<comment type="caution">
    <text evidence="12">The sequence shown here is derived from an EMBL/GenBank/DDBJ whole genome shotgun (WGS) entry which is preliminary data.</text>
</comment>
<dbReference type="GO" id="GO:0005737">
    <property type="term" value="C:cytoplasm"/>
    <property type="evidence" value="ECO:0007669"/>
    <property type="project" value="UniProtKB-SubCell"/>
</dbReference>
<dbReference type="AlphaFoldDB" id="A0A6B2M604"/>
<dbReference type="SUPFAM" id="SSF54534">
    <property type="entry name" value="FKBP-like"/>
    <property type="match status" value="1"/>
</dbReference>
<sequence length="159" mass="17108">MQISSNSVVSMHYTLTDPAGEVLDSSQGKDPLAYLHGHGNIIPGLEKQLEGKVVGDKLIAEVPAAEAYGEPNDDLVVEASRDQFPGDVDLQPGMRFQAQTPQGPRIAQIKAVDGDKVTVDTNHPLAGVDLKFDVEIIEVREASKEEIDHGHVHTGKDGH</sequence>
<name>A0A6B2M604_9BACT</name>
<protein>
    <recommendedName>
        <fullName evidence="10">Peptidyl-prolyl cis-trans isomerase</fullName>
        <ecNumber evidence="10">5.2.1.8</ecNumber>
    </recommendedName>
</protein>
<dbReference type="PANTHER" id="PTHR47861:SF3">
    <property type="entry name" value="FKBP-TYPE PEPTIDYL-PROLYL CIS-TRANS ISOMERASE SLYD"/>
    <property type="match status" value="1"/>
</dbReference>
<evidence type="ECO:0000256" key="3">
    <source>
        <dbReference type="ARBA" id="ARBA00006577"/>
    </source>
</evidence>
<keyword evidence="4" id="KW-0963">Cytoplasm</keyword>
<comment type="function">
    <text evidence="8">Also involved in hydrogenase metallocenter assembly, probably by participating in the nickel insertion step. This function in hydrogenase biosynthesis requires chaperone activity and the presence of the metal-binding domain, but not PPIase activity.</text>
</comment>
<organism evidence="12 13">
    <name type="scientific">Oceanipulchritudo coccoides</name>
    <dbReference type="NCBI Taxonomy" id="2706888"/>
    <lineage>
        <taxon>Bacteria</taxon>
        <taxon>Pseudomonadati</taxon>
        <taxon>Verrucomicrobiota</taxon>
        <taxon>Opitutia</taxon>
        <taxon>Puniceicoccales</taxon>
        <taxon>Oceanipulchritudinaceae</taxon>
        <taxon>Oceanipulchritudo</taxon>
    </lineage>
</organism>
<dbReference type="InterPro" id="IPR046357">
    <property type="entry name" value="PPIase_dom_sf"/>
</dbReference>
<dbReference type="RefSeq" id="WP_163967316.1">
    <property type="nucleotide sequence ID" value="NZ_JAAGNX010000003.1"/>
</dbReference>
<dbReference type="PROSITE" id="PS50059">
    <property type="entry name" value="FKBP_PPIASE"/>
    <property type="match status" value="1"/>
</dbReference>
<dbReference type="Proteomes" id="UP000478417">
    <property type="component" value="Unassembled WGS sequence"/>
</dbReference>
<evidence type="ECO:0000256" key="10">
    <source>
        <dbReference type="RuleBase" id="RU003915"/>
    </source>
</evidence>
<evidence type="ECO:0000259" key="11">
    <source>
        <dbReference type="PROSITE" id="PS50059"/>
    </source>
</evidence>
<evidence type="ECO:0000256" key="7">
    <source>
        <dbReference type="ARBA" id="ARBA00023235"/>
    </source>
</evidence>
<keyword evidence="5 9" id="KW-0697">Rotamase</keyword>
<reference evidence="12 13" key="1">
    <citation type="submission" date="2020-02" db="EMBL/GenBank/DDBJ databases">
        <title>Albibacoteraceae fam. nov., the first described family within the subdivision 4 Verrucomicrobia.</title>
        <authorList>
            <person name="Xi F."/>
        </authorList>
    </citation>
    <scope>NUCLEOTIDE SEQUENCE [LARGE SCALE GENOMIC DNA]</scope>
    <source>
        <strain evidence="12 13">CK1056</strain>
    </source>
</reference>
<comment type="catalytic activity">
    <reaction evidence="1 9 10">
        <text>[protein]-peptidylproline (omega=180) = [protein]-peptidylproline (omega=0)</text>
        <dbReference type="Rhea" id="RHEA:16237"/>
        <dbReference type="Rhea" id="RHEA-COMP:10747"/>
        <dbReference type="Rhea" id="RHEA-COMP:10748"/>
        <dbReference type="ChEBI" id="CHEBI:83833"/>
        <dbReference type="ChEBI" id="CHEBI:83834"/>
        <dbReference type="EC" id="5.2.1.8"/>
    </reaction>
</comment>
<comment type="similarity">
    <text evidence="3 10">Belongs to the FKBP-type PPIase family.</text>
</comment>
<accession>A0A6B2M604</accession>
<proteinExistence type="inferred from homology"/>
<evidence type="ECO:0000256" key="9">
    <source>
        <dbReference type="PROSITE-ProRule" id="PRU00277"/>
    </source>
</evidence>
<evidence type="ECO:0000256" key="2">
    <source>
        <dbReference type="ARBA" id="ARBA00004496"/>
    </source>
</evidence>
<evidence type="ECO:0000313" key="13">
    <source>
        <dbReference type="Proteomes" id="UP000478417"/>
    </source>
</evidence>
<dbReference type="PANTHER" id="PTHR47861">
    <property type="entry name" value="FKBP-TYPE PEPTIDYL-PROLYL CIS-TRANS ISOMERASE SLYD"/>
    <property type="match status" value="1"/>
</dbReference>
<feature type="domain" description="PPIase FKBP-type" evidence="11">
    <location>
        <begin position="6"/>
        <end position="90"/>
    </location>
</feature>
<evidence type="ECO:0000256" key="8">
    <source>
        <dbReference type="ARBA" id="ARBA00037071"/>
    </source>
</evidence>
<dbReference type="InterPro" id="IPR001179">
    <property type="entry name" value="PPIase_FKBP_dom"/>
</dbReference>
<keyword evidence="7 9" id="KW-0413">Isomerase</keyword>
<dbReference type="EMBL" id="JAAGNX010000003">
    <property type="protein sequence ID" value="NDV63589.1"/>
    <property type="molecule type" value="Genomic_DNA"/>
</dbReference>
<evidence type="ECO:0000313" key="12">
    <source>
        <dbReference type="EMBL" id="NDV63589.1"/>
    </source>
</evidence>
<gene>
    <name evidence="12" type="ORF">G0Q06_14085</name>
</gene>
<dbReference type="Pfam" id="PF00254">
    <property type="entry name" value="FKBP_C"/>
    <property type="match status" value="1"/>
</dbReference>
<evidence type="ECO:0000256" key="1">
    <source>
        <dbReference type="ARBA" id="ARBA00000971"/>
    </source>
</evidence>
<keyword evidence="6" id="KW-0143">Chaperone</keyword>
<comment type="subcellular location">
    <subcellularLocation>
        <location evidence="2">Cytoplasm</location>
    </subcellularLocation>
</comment>
<dbReference type="EC" id="5.2.1.8" evidence="10"/>
<evidence type="ECO:0000256" key="6">
    <source>
        <dbReference type="ARBA" id="ARBA00023186"/>
    </source>
</evidence>
<keyword evidence="13" id="KW-1185">Reference proteome</keyword>
<dbReference type="Gene3D" id="3.10.50.40">
    <property type="match status" value="1"/>
</dbReference>